<proteinExistence type="predicted"/>
<feature type="transmembrane region" description="Helical" evidence="1">
    <location>
        <begin position="6"/>
        <end position="29"/>
    </location>
</feature>
<dbReference type="EMBL" id="BK015400">
    <property type="protein sequence ID" value="DAE04992.1"/>
    <property type="molecule type" value="Genomic_DNA"/>
</dbReference>
<evidence type="ECO:0000313" key="2">
    <source>
        <dbReference type="EMBL" id="DAE04992.1"/>
    </source>
</evidence>
<accession>A0A8S5PE93</accession>
<keyword evidence="1" id="KW-1133">Transmembrane helix</keyword>
<sequence>MGGDYGMTIYQWLCLFGVPAILAGIFKFLHSLIKKNKDDTVALKSGIQALLRSQMIADYNKYDEKGYAPVYARENFENCWKQYHSLGANGVMDDLHEKFLDLPVKKED</sequence>
<name>A0A8S5PE93_9CAUD</name>
<organism evidence="2">
    <name type="scientific">Siphoviridae sp. ctO0R2</name>
    <dbReference type="NCBI Taxonomy" id="2825476"/>
    <lineage>
        <taxon>Viruses</taxon>
        <taxon>Duplodnaviria</taxon>
        <taxon>Heunggongvirae</taxon>
        <taxon>Uroviricota</taxon>
        <taxon>Caudoviricetes</taxon>
    </lineage>
</organism>
<keyword evidence="1" id="KW-0472">Membrane</keyword>
<reference evidence="2" key="1">
    <citation type="journal article" date="2021" name="Proc. Natl. Acad. Sci. U.S.A.">
        <title>A Catalog of Tens of Thousands of Viruses from Human Metagenomes Reveals Hidden Associations with Chronic Diseases.</title>
        <authorList>
            <person name="Tisza M.J."/>
            <person name="Buck C.B."/>
        </authorList>
    </citation>
    <scope>NUCLEOTIDE SEQUENCE</scope>
    <source>
        <strain evidence="2">CtO0R2</strain>
    </source>
</reference>
<keyword evidence="1" id="KW-0812">Transmembrane</keyword>
<evidence type="ECO:0000256" key="1">
    <source>
        <dbReference type="SAM" id="Phobius"/>
    </source>
</evidence>
<protein>
    <submittedName>
        <fullName evidence="2">Uncharacterized protein</fullName>
    </submittedName>
</protein>